<dbReference type="InterPro" id="IPR036873">
    <property type="entry name" value="Rhodanese-like_dom_sf"/>
</dbReference>
<name>A0ABW0MXZ3_9ACTN</name>
<dbReference type="SMART" id="SM00450">
    <property type="entry name" value="RHOD"/>
    <property type="match status" value="1"/>
</dbReference>
<evidence type="ECO:0000259" key="1">
    <source>
        <dbReference type="PROSITE" id="PS50206"/>
    </source>
</evidence>
<organism evidence="2 3">
    <name type="scientific">Nocardioides caricicola</name>
    <dbReference type="NCBI Taxonomy" id="634770"/>
    <lineage>
        <taxon>Bacteria</taxon>
        <taxon>Bacillati</taxon>
        <taxon>Actinomycetota</taxon>
        <taxon>Actinomycetes</taxon>
        <taxon>Propionibacteriales</taxon>
        <taxon>Nocardioidaceae</taxon>
        <taxon>Nocardioides</taxon>
    </lineage>
</organism>
<dbReference type="Pfam" id="PF00581">
    <property type="entry name" value="Rhodanese"/>
    <property type="match status" value="1"/>
</dbReference>
<dbReference type="SMART" id="SM00849">
    <property type="entry name" value="Lactamase_B"/>
    <property type="match status" value="1"/>
</dbReference>
<dbReference type="SUPFAM" id="SSF52821">
    <property type="entry name" value="Rhodanese/Cell cycle control phosphatase"/>
    <property type="match status" value="2"/>
</dbReference>
<dbReference type="InterPro" id="IPR001307">
    <property type="entry name" value="Thiosulphate_STrfase_CS"/>
</dbReference>
<dbReference type="InterPro" id="IPR036866">
    <property type="entry name" value="RibonucZ/Hydroxyglut_hydro"/>
</dbReference>
<feature type="domain" description="Rhodanese" evidence="1">
    <location>
        <begin position="360"/>
        <end position="446"/>
    </location>
</feature>
<evidence type="ECO:0000313" key="3">
    <source>
        <dbReference type="Proteomes" id="UP001595956"/>
    </source>
</evidence>
<accession>A0ABW0MXZ3</accession>
<dbReference type="InterPro" id="IPR001279">
    <property type="entry name" value="Metallo-B-lactamas"/>
</dbReference>
<dbReference type="Proteomes" id="UP001595956">
    <property type="component" value="Unassembled WGS sequence"/>
</dbReference>
<dbReference type="Gene3D" id="3.60.15.10">
    <property type="entry name" value="Ribonuclease Z/Hydroxyacylglutathione hydrolase-like"/>
    <property type="match status" value="1"/>
</dbReference>
<keyword evidence="3" id="KW-1185">Reference proteome</keyword>
<dbReference type="SUPFAM" id="SSF56281">
    <property type="entry name" value="Metallo-hydrolase/oxidoreductase"/>
    <property type="match status" value="1"/>
</dbReference>
<comment type="caution">
    <text evidence="2">The sequence shown here is derived from an EMBL/GenBank/DDBJ whole genome shotgun (WGS) entry which is preliminary data.</text>
</comment>
<dbReference type="PANTHER" id="PTHR43084:SF1">
    <property type="entry name" value="PERSULFIDE DIOXYGENASE ETHE1, MITOCHONDRIAL"/>
    <property type="match status" value="1"/>
</dbReference>
<feature type="domain" description="Rhodanese" evidence="1">
    <location>
        <begin position="263"/>
        <end position="315"/>
    </location>
</feature>
<dbReference type="CDD" id="cd00158">
    <property type="entry name" value="RHOD"/>
    <property type="match status" value="1"/>
</dbReference>
<sequence length="461" mass="49128">MHVVPLEIPELGNRCHLVHDGRQALVVDPPRDTGPVEAAAEAAGVEITAVADTHIHNDYVSGALGLARRRGADYLVSADEPVSFERVGVRDGDVVPVGRLEVTVLATPGHTRHHQSFLVRHLDQPATPAAVLSGGSLLHGTVGRTDLVDEQLTEALARQQWASARLLGDLAPGTLLLPTHGFGSFCAGASTTPSYGPVTVGEQRTTNPALTVPLERFVADLVAGYGPVPSYYDHMAPLNRAGAGRALPRPARPVTADEVTDAVLAGRWVVDLRDRASFAAGHLPGTVSVEYGQQFATYVGWLVPWDDDLVLLCDRPDDIQSALHDLAAIGIDGPGTHLLAPSTPLTATYRRATWQEFLDAAGPKVVVDVRQRDEYDAGHLPGALHLPVQDADARGLELPSGELWVHCRSGYRAGVAASVLHRMGRSVVHVDDAWERVAELAIPTTTEEQASLRASHWGGAA</sequence>
<dbReference type="EMBL" id="JBHSMD010000002">
    <property type="protein sequence ID" value="MFC5493220.1"/>
    <property type="molecule type" value="Genomic_DNA"/>
</dbReference>
<dbReference type="PROSITE" id="PS00380">
    <property type="entry name" value="RHODANESE_1"/>
    <property type="match status" value="1"/>
</dbReference>
<reference evidence="3" key="1">
    <citation type="journal article" date="2019" name="Int. J. Syst. Evol. Microbiol.">
        <title>The Global Catalogue of Microorganisms (GCM) 10K type strain sequencing project: providing services to taxonomists for standard genome sequencing and annotation.</title>
        <authorList>
            <consortium name="The Broad Institute Genomics Platform"/>
            <consortium name="The Broad Institute Genome Sequencing Center for Infectious Disease"/>
            <person name="Wu L."/>
            <person name="Ma J."/>
        </authorList>
    </citation>
    <scope>NUCLEOTIDE SEQUENCE [LARGE SCALE GENOMIC DNA]</scope>
    <source>
        <strain evidence="3">KACC 13778</strain>
    </source>
</reference>
<proteinExistence type="predicted"/>
<gene>
    <name evidence="2" type="ORF">ACFPKY_08910</name>
</gene>
<dbReference type="PANTHER" id="PTHR43084">
    <property type="entry name" value="PERSULFIDE DIOXYGENASE ETHE1"/>
    <property type="match status" value="1"/>
</dbReference>
<evidence type="ECO:0000313" key="2">
    <source>
        <dbReference type="EMBL" id="MFC5493220.1"/>
    </source>
</evidence>
<dbReference type="RefSeq" id="WP_345172129.1">
    <property type="nucleotide sequence ID" value="NZ_BAABFQ010000003.1"/>
</dbReference>
<dbReference type="Gene3D" id="3.40.250.10">
    <property type="entry name" value="Rhodanese-like domain"/>
    <property type="match status" value="2"/>
</dbReference>
<dbReference type="PROSITE" id="PS50206">
    <property type="entry name" value="RHODANESE_3"/>
    <property type="match status" value="2"/>
</dbReference>
<dbReference type="InterPro" id="IPR001763">
    <property type="entry name" value="Rhodanese-like_dom"/>
</dbReference>
<dbReference type="InterPro" id="IPR051682">
    <property type="entry name" value="Mito_Persulfide_Diox"/>
</dbReference>
<protein>
    <submittedName>
        <fullName evidence="2">Rhodanese-like domain-containing protein</fullName>
    </submittedName>
</protein>